<gene>
    <name evidence="1" type="ORF">QBC46DRAFT_397340</name>
</gene>
<dbReference type="Proteomes" id="UP001303473">
    <property type="component" value="Unassembled WGS sequence"/>
</dbReference>
<name>A0AAN6MYN5_9PEZI</name>
<organism evidence="1 2">
    <name type="scientific">Diplogelasinospora grovesii</name>
    <dbReference type="NCBI Taxonomy" id="303347"/>
    <lineage>
        <taxon>Eukaryota</taxon>
        <taxon>Fungi</taxon>
        <taxon>Dikarya</taxon>
        <taxon>Ascomycota</taxon>
        <taxon>Pezizomycotina</taxon>
        <taxon>Sordariomycetes</taxon>
        <taxon>Sordariomycetidae</taxon>
        <taxon>Sordariales</taxon>
        <taxon>Diplogelasinosporaceae</taxon>
        <taxon>Diplogelasinospora</taxon>
    </lineage>
</organism>
<reference evidence="2" key="1">
    <citation type="journal article" date="2023" name="Mol. Phylogenet. Evol.">
        <title>Genome-scale phylogeny and comparative genomics of the fungal order Sordariales.</title>
        <authorList>
            <person name="Hensen N."/>
            <person name="Bonometti L."/>
            <person name="Westerberg I."/>
            <person name="Brannstrom I.O."/>
            <person name="Guillou S."/>
            <person name="Cros-Aarteil S."/>
            <person name="Calhoun S."/>
            <person name="Haridas S."/>
            <person name="Kuo A."/>
            <person name="Mondo S."/>
            <person name="Pangilinan J."/>
            <person name="Riley R."/>
            <person name="LaButti K."/>
            <person name="Andreopoulos B."/>
            <person name="Lipzen A."/>
            <person name="Chen C."/>
            <person name="Yan M."/>
            <person name="Daum C."/>
            <person name="Ng V."/>
            <person name="Clum A."/>
            <person name="Steindorff A."/>
            <person name="Ohm R.A."/>
            <person name="Martin F."/>
            <person name="Silar P."/>
            <person name="Natvig D.O."/>
            <person name="Lalanne C."/>
            <person name="Gautier V."/>
            <person name="Ament-Velasquez S.L."/>
            <person name="Kruys A."/>
            <person name="Hutchinson M.I."/>
            <person name="Powell A.J."/>
            <person name="Barry K."/>
            <person name="Miller A.N."/>
            <person name="Grigoriev I.V."/>
            <person name="Debuchy R."/>
            <person name="Gladieux P."/>
            <person name="Hiltunen Thoren M."/>
            <person name="Johannesson H."/>
        </authorList>
    </citation>
    <scope>NUCLEOTIDE SEQUENCE [LARGE SCALE GENOMIC DNA]</scope>
    <source>
        <strain evidence="2">CBS 340.73</strain>
    </source>
</reference>
<keyword evidence="2" id="KW-1185">Reference proteome</keyword>
<accession>A0AAN6MYN5</accession>
<protein>
    <submittedName>
        <fullName evidence="1">Uncharacterized protein</fullName>
    </submittedName>
</protein>
<evidence type="ECO:0000313" key="2">
    <source>
        <dbReference type="Proteomes" id="UP001303473"/>
    </source>
</evidence>
<dbReference type="AlphaFoldDB" id="A0AAN6MYN5"/>
<comment type="caution">
    <text evidence="1">The sequence shown here is derived from an EMBL/GenBank/DDBJ whole genome shotgun (WGS) entry which is preliminary data.</text>
</comment>
<sequence>MRQESATPSSIGSNVISATLPYAVQTGILSDLHARPPYVNWTMPPIEATTLPGTHIRQSDLDQTISYGSLPQDYSQGMQLQCWEHGCNGLHKDLCRDRKIKCRRLGNGPYEQCSLLGRDCDFSNTRVTVPSRPNDIASSGANVNSPGDVHATNLFTPNNVFPPDMLQTPMQSPASFSAESPNVSGSKYGPDSIAKIEPLILPGVDQSIFNTVPNIT</sequence>
<proteinExistence type="predicted"/>
<evidence type="ECO:0000313" key="1">
    <source>
        <dbReference type="EMBL" id="KAK3935535.1"/>
    </source>
</evidence>
<dbReference type="EMBL" id="MU853919">
    <property type="protein sequence ID" value="KAK3935535.1"/>
    <property type="molecule type" value="Genomic_DNA"/>
</dbReference>